<dbReference type="InterPro" id="IPR036869">
    <property type="entry name" value="J_dom_sf"/>
</dbReference>
<evidence type="ECO:0000256" key="1">
    <source>
        <dbReference type="SAM" id="MobiDB-lite"/>
    </source>
</evidence>
<keyword evidence="4" id="KW-1185">Reference proteome</keyword>
<dbReference type="AlphaFoldDB" id="K6UNC5"/>
<dbReference type="SUPFAM" id="SSF46565">
    <property type="entry name" value="Chaperone J-domain"/>
    <property type="match status" value="1"/>
</dbReference>
<evidence type="ECO:0000256" key="2">
    <source>
        <dbReference type="SAM" id="Phobius"/>
    </source>
</evidence>
<dbReference type="PhylomeDB" id="K6UNC5"/>
<name>K6UNC5_PLACD</name>
<keyword evidence="2" id="KW-1133">Transmembrane helix</keyword>
<dbReference type="RefSeq" id="XP_004228309.1">
    <property type="nucleotide sequence ID" value="XM_004228261.1"/>
</dbReference>
<dbReference type="GeneID" id="14696632"/>
<feature type="region of interest" description="Disordered" evidence="1">
    <location>
        <begin position="59"/>
        <end position="99"/>
    </location>
</feature>
<dbReference type="EMBL" id="DF157109">
    <property type="protein sequence ID" value="GAB69363.1"/>
    <property type="molecule type" value="Genomic_DNA"/>
</dbReference>
<keyword evidence="3" id="KW-0346">Stress response</keyword>
<sequence>MATSMKHSRKEIINVFHFSVKLFLFSFLIWIITGSNEVRQRNEEKRKYSKTSWKRFGTETLEKNGGNSEHHSLEKKVDPRDNRWLAEKNNLGESPPERDHFENLEDYYAILGVNRDATNLEIKRRTEN</sequence>
<reference evidence="3 4" key="1">
    <citation type="journal article" date="2012" name="Nat. Genet.">
        <title>Plasmodium cynomolgi genome sequences provide insight into Plasmodium vivax and the monkey malaria clade.</title>
        <authorList>
            <person name="Tachibana S."/>
            <person name="Sullivan S.A."/>
            <person name="Kawai S."/>
            <person name="Nakamura S."/>
            <person name="Kim H.R."/>
            <person name="Goto N."/>
            <person name="Arisue N."/>
            <person name="Palacpac N.M.Q."/>
            <person name="Honma H."/>
            <person name="Yagi M."/>
            <person name="Tougan T."/>
            <person name="Katakai Y."/>
            <person name="Kaneko O."/>
            <person name="Mita T."/>
            <person name="Kita K."/>
            <person name="Yasutomi Y."/>
            <person name="Sutton P.L."/>
            <person name="Shakhbatyan R."/>
            <person name="Horii T."/>
            <person name="Yasunaga T."/>
            <person name="Barnwell J.W."/>
            <person name="Escalante A.A."/>
            <person name="Carlton J.M."/>
            <person name="Tanabe K."/>
        </authorList>
    </citation>
    <scope>NUCLEOTIDE SEQUENCE [LARGE SCALE GENOMIC DNA]</scope>
    <source>
        <strain evidence="3 4">B</strain>
    </source>
</reference>
<evidence type="ECO:0000313" key="3">
    <source>
        <dbReference type="EMBL" id="GAB69363.1"/>
    </source>
</evidence>
<keyword evidence="2" id="KW-0472">Membrane</keyword>
<feature type="transmembrane region" description="Helical" evidence="2">
    <location>
        <begin position="12"/>
        <end position="32"/>
    </location>
</feature>
<accession>K6UNC5</accession>
<proteinExistence type="predicted"/>
<gene>
    <name evidence="3" type="ORF">PCYB_001110</name>
</gene>
<dbReference type="KEGG" id="pcy:PCYB_001110"/>
<protein>
    <submittedName>
        <fullName evidence="3">Heat shock protein</fullName>
    </submittedName>
</protein>
<evidence type="ECO:0000313" key="4">
    <source>
        <dbReference type="Proteomes" id="UP000006319"/>
    </source>
</evidence>
<dbReference type="Proteomes" id="UP000006319">
    <property type="component" value="Unassembled WGS sequence"/>
</dbReference>
<feature type="compositionally biased region" description="Basic and acidic residues" evidence="1">
    <location>
        <begin position="59"/>
        <end position="86"/>
    </location>
</feature>
<dbReference type="VEuPathDB" id="PlasmoDB:PCYB_001110"/>
<organism evidence="3 4">
    <name type="scientific">Plasmodium cynomolgi (strain B)</name>
    <dbReference type="NCBI Taxonomy" id="1120755"/>
    <lineage>
        <taxon>Eukaryota</taxon>
        <taxon>Sar</taxon>
        <taxon>Alveolata</taxon>
        <taxon>Apicomplexa</taxon>
        <taxon>Aconoidasida</taxon>
        <taxon>Haemosporida</taxon>
        <taxon>Plasmodiidae</taxon>
        <taxon>Plasmodium</taxon>
        <taxon>Plasmodium (Plasmodium)</taxon>
    </lineage>
</organism>
<keyword evidence="2" id="KW-0812">Transmembrane</keyword>